<organism evidence="2 3">
    <name type="scientific">Ceratocystis pirilliformis</name>
    <dbReference type="NCBI Taxonomy" id="259994"/>
    <lineage>
        <taxon>Eukaryota</taxon>
        <taxon>Fungi</taxon>
        <taxon>Dikarya</taxon>
        <taxon>Ascomycota</taxon>
        <taxon>Pezizomycotina</taxon>
        <taxon>Sordariomycetes</taxon>
        <taxon>Hypocreomycetidae</taxon>
        <taxon>Microascales</taxon>
        <taxon>Ceratocystidaceae</taxon>
        <taxon>Ceratocystis</taxon>
    </lineage>
</organism>
<feature type="compositionally biased region" description="Pro residues" evidence="1">
    <location>
        <begin position="19"/>
        <end position="32"/>
    </location>
</feature>
<dbReference type="EMBL" id="JAWDJO010000276">
    <property type="protein sequence ID" value="KAL1888126.1"/>
    <property type="molecule type" value="Genomic_DNA"/>
</dbReference>
<dbReference type="Proteomes" id="UP001583280">
    <property type="component" value="Unassembled WGS sequence"/>
</dbReference>
<sequence>MEDFDMADQTRQPRKAAQPHPPEPHNQPPTTRPPTTNAPDHPRKETHPLAPSLNTQSQTRLSAAETAGTPHGTTTIEPAPTAKQTSKTKGSFSKLLDTVWEEACREREAKKRGVAALMLALDQFEANPGLSKEEKTARLEADSLLKEVKEL</sequence>
<feature type="compositionally biased region" description="Polar residues" evidence="1">
    <location>
        <begin position="71"/>
        <end position="91"/>
    </location>
</feature>
<accession>A0ABR3YIH4</accession>
<gene>
    <name evidence="2" type="ORF">Cpir12675_006277</name>
</gene>
<feature type="compositionally biased region" description="Polar residues" evidence="1">
    <location>
        <begin position="52"/>
        <end position="61"/>
    </location>
</feature>
<evidence type="ECO:0000256" key="1">
    <source>
        <dbReference type="SAM" id="MobiDB-lite"/>
    </source>
</evidence>
<proteinExistence type="predicted"/>
<feature type="non-terminal residue" evidence="2">
    <location>
        <position position="151"/>
    </location>
</feature>
<evidence type="ECO:0000313" key="2">
    <source>
        <dbReference type="EMBL" id="KAL1888126.1"/>
    </source>
</evidence>
<evidence type="ECO:0000313" key="3">
    <source>
        <dbReference type="Proteomes" id="UP001583280"/>
    </source>
</evidence>
<keyword evidence="3" id="KW-1185">Reference proteome</keyword>
<protein>
    <submittedName>
        <fullName evidence="2">Uncharacterized protein</fullName>
    </submittedName>
</protein>
<comment type="caution">
    <text evidence="2">The sequence shown here is derived from an EMBL/GenBank/DDBJ whole genome shotgun (WGS) entry which is preliminary data.</text>
</comment>
<name>A0ABR3YIH4_9PEZI</name>
<feature type="region of interest" description="Disordered" evidence="1">
    <location>
        <begin position="1"/>
        <end position="91"/>
    </location>
</feature>
<reference evidence="2 3" key="1">
    <citation type="journal article" date="2024" name="IMA Fungus">
        <title>IMA Genome - F19 : A genome assembly and annotation guide to empower mycologists, including annotated draft genome sequences of Ceratocystis pirilliformis, Diaporthe australafricana, Fusarium ophioides, Paecilomyces lecythidis, and Sporothrix stenoceras.</title>
        <authorList>
            <person name="Aylward J."/>
            <person name="Wilson A.M."/>
            <person name="Visagie C.M."/>
            <person name="Spraker J."/>
            <person name="Barnes I."/>
            <person name="Buitendag C."/>
            <person name="Ceriani C."/>
            <person name="Del Mar Angel L."/>
            <person name="du Plessis D."/>
            <person name="Fuchs T."/>
            <person name="Gasser K."/>
            <person name="Kramer D."/>
            <person name="Li W."/>
            <person name="Munsamy K."/>
            <person name="Piso A."/>
            <person name="Price J.L."/>
            <person name="Sonnekus B."/>
            <person name="Thomas C."/>
            <person name="van der Nest A."/>
            <person name="van Dijk A."/>
            <person name="van Heerden A."/>
            <person name="van Vuuren N."/>
            <person name="Yilmaz N."/>
            <person name="Duong T.A."/>
            <person name="van der Merwe N.A."/>
            <person name="Wingfield M.J."/>
            <person name="Wingfield B.D."/>
        </authorList>
    </citation>
    <scope>NUCLEOTIDE SEQUENCE [LARGE SCALE GENOMIC DNA]</scope>
    <source>
        <strain evidence="2 3">CMW 12675</strain>
    </source>
</reference>